<dbReference type="PANTHER" id="PTHR43639:SF1">
    <property type="entry name" value="SHORT-CHAIN DEHYDROGENASE_REDUCTASE FAMILY PROTEIN"/>
    <property type="match status" value="1"/>
</dbReference>
<comment type="similarity">
    <text evidence="1">Belongs to the short-chain dehydrogenases/reductases (SDR) family.</text>
</comment>
<reference evidence="4 5" key="1">
    <citation type="submission" date="2016-10" db="EMBL/GenBank/DDBJ databases">
        <authorList>
            <person name="de Groot N.N."/>
        </authorList>
    </citation>
    <scope>NUCLEOTIDE SEQUENCE [LARGE SCALE GENOMIC DNA]</scope>
    <source>
        <strain evidence="4 5">CGMCC 4.5681</strain>
    </source>
</reference>
<sequence length="251" mass="25494">MTQAEAAALTGKVALVTGGSRGIGAAIAHRLAGDGASVALTYAGGKAPADALVETIAQDGGRAIAIQADSGDPAAVQAAVDRTAGEFGGLDILVNNAGLLFAGPAQDFSLDDFDRIVAVNVKGVFVAIQAALAHLGEGGRIITIGSINADRVPVPDLSVYSMTKAAVAGLTRGLARELAPRHITVNNVQVGPTDTDMNPATSDFADVMRQAMAVDTYAQPSDIAAVVAFLARPEAWYVTGAHWDVDGGFTV</sequence>
<evidence type="ECO:0000313" key="5">
    <source>
        <dbReference type="Proteomes" id="UP000198683"/>
    </source>
</evidence>
<dbReference type="Pfam" id="PF13561">
    <property type="entry name" value="adh_short_C2"/>
    <property type="match status" value="1"/>
</dbReference>
<dbReference type="GO" id="GO:0016491">
    <property type="term" value="F:oxidoreductase activity"/>
    <property type="evidence" value="ECO:0007669"/>
    <property type="project" value="UniProtKB-KW"/>
</dbReference>
<dbReference type="PRINTS" id="PR00080">
    <property type="entry name" value="SDRFAMILY"/>
</dbReference>
<dbReference type="SMART" id="SM00822">
    <property type="entry name" value="PKS_KR"/>
    <property type="match status" value="1"/>
</dbReference>
<dbReference type="EMBL" id="FNFB01000011">
    <property type="protein sequence ID" value="SDK78848.1"/>
    <property type="molecule type" value="Genomic_DNA"/>
</dbReference>
<evidence type="ECO:0000256" key="1">
    <source>
        <dbReference type="ARBA" id="ARBA00006484"/>
    </source>
</evidence>
<dbReference type="PRINTS" id="PR00081">
    <property type="entry name" value="GDHRDH"/>
</dbReference>
<dbReference type="Proteomes" id="UP000198683">
    <property type="component" value="Unassembled WGS sequence"/>
</dbReference>
<organism evidence="4 5">
    <name type="scientific">Nonomuraea maritima</name>
    <dbReference type="NCBI Taxonomy" id="683260"/>
    <lineage>
        <taxon>Bacteria</taxon>
        <taxon>Bacillati</taxon>
        <taxon>Actinomycetota</taxon>
        <taxon>Actinomycetes</taxon>
        <taxon>Streptosporangiales</taxon>
        <taxon>Streptosporangiaceae</taxon>
        <taxon>Nonomuraea</taxon>
    </lineage>
</organism>
<dbReference type="FunFam" id="3.40.50.720:FF:000084">
    <property type="entry name" value="Short-chain dehydrogenase reductase"/>
    <property type="match status" value="1"/>
</dbReference>
<dbReference type="RefSeq" id="WP_090767006.1">
    <property type="nucleotide sequence ID" value="NZ_FNFB01000011.1"/>
</dbReference>
<dbReference type="AlphaFoldDB" id="A0A1G9ERZ5"/>
<evidence type="ECO:0000259" key="3">
    <source>
        <dbReference type="SMART" id="SM00822"/>
    </source>
</evidence>
<dbReference type="Gene3D" id="3.40.50.720">
    <property type="entry name" value="NAD(P)-binding Rossmann-like Domain"/>
    <property type="match status" value="1"/>
</dbReference>
<accession>A0A1G9ERZ5</accession>
<dbReference type="PANTHER" id="PTHR43639">
    <property type="entry name" value="OXIDOREDUCTASE, SHORT-CHAIN DEHYDROGENASE/REDUCTASE FAMILY (AFU_ORTHOLOGUE AFUA_5G02870)"/>
    <property type="match status" value="1"/>
</dbReference>
<dbReference type="InterPro" id="IPR020904">
    <property type="entry name" value="Sc_DH/Rdtase_CS"/>
</dbReference>
<keyword evidence="2" id="KW-0560">Oxidoreductase</keyword>
<gene>
    <name evidence="4" type="ORF">SAMN05421874_111106</name>
</gene>
<dbReference type="OrthoDB" id="3571370at2"/>
<dbReference type="InterPro" id="IPR002347">
    <property type="entry name" value="SDR_fam"/>
</dbReference>
<dbReference type="InterPro" id="IPR036291">
    <property type="entry name" value="NAD(P)-bd_dom_sf"/>
</dbReference>
<evidence type="ECO:0000313" key="4">
    <source>
        <dbReference type="EMBL" id="SDK78848.1"/>
    </source>
</evidence>
<protein>
    <submittedName>
        <fullName evidence="4">3-oxoacyl-[acyl-carrier protein] reductase</fullName>
    </submittedName>
</protein>
<dbReference type="STRING" id="683260.SAMN05421874_111106"/>
<proteinExistence type="inferred from homology"/>
<name>A0A1G9ERZ5_9ACTN</name>
<keyword evidence="5" id="KW-1185">Reference proteome</keyword>
<dbReference type="SUPFAM" id="SSF51735">
    <property type="entry name" value="NAD(P)-binding Rossmann-fold domains"/>
    <property type="match status" value="1"/>
</dbReference>
<dbReference type="InterPro" id="IPR057326">
    <property type="entry name" value="KR_dom"/>
</dbReference>
<evidence type="ECO:0000256" key="2">
    <source>
        <dbReference type="ARBA" id="ARBA00023002"/>
    </source>
</evidence>
<dbReference type="PROSITE" id="PS00061">
    <property type="entry name" value="ADH_SHORT"/>
    <property type="match status" value="1"/>
</dbReference>
<feature type="domain" description="Ketoreductase" evidence="3">
    <location>
        <begin position="12"/>
        <end position="191"/>
    </location>
</feature>